<evidence type="ECO:0000313" key="5">
    <source>
        <dbReference type="Proteomes" id="UP000749040"/>
    </source>
</evidence>
<dbReference type="InterPro" id="IPR017972">
    <property type="entry name" value="Cyt_P450_CS"/>
</dbReference>
<sequence length="402" mass="43546">MTSMPDPYPLLARLRAAGDVHPLPDAATPSWVVTGHAAVRAALRDGRLSSDPARGPGGTRPDQDNHVSRAAFARSMFTSDPPEHTRLRRTVTRTPTWQRIADLRPYIERTAAGLIGALPLSPAAGPADAVEALAAPLTVLTICRLLGLPSRDHHDLLRWSHELMTEQTDAATRAASTAGRQRLTGYLAGFVRDLAARHRPGAVARSSGGLVHDLVNAPPAERLTDQEILTTAMLLLVAGHETGTGLTSAVVRHLLCDPDRAAALRRRPLAVPAAVQEVLRYDGPVTMTVHRTALTDVRIAERVVPAGHHVFLCLAAANRDERAFPDPDTLLLDRRSNRHLGFGHGVHRCPGSSLALLETRVLTELLLRTADLSLAVPPDALRWRRGKVRCLDRLPVEVRARG</sequence>
<dbReference type="EMBL" id="JADKYB010000003">
    <property type="protein sequence ID" value="MBM9504355.1"/>
    <property type="molecule type" value="Genomic_DNA"/>
</dbReference>
<dbReference type="Gene3D" id="1.10.630.10">
    <property type="entry name" value="Cytochrome P450"/>
    <property type="match status" value="1"/>
</dbReference>
<evidence type="ECO:0000313" key="4">
    <source>
        <dbReference type="EMBL" id="MBM9504355.1"/>
    </source>
</evidence>
<keyword evidence="5" id="KW-1185">Reference proteome</keyword>
<dbReference type="Proteomes" id="UP000749040">
    <property type="component" value="Unassembled WGS sequence"/>
</dbReference>
<evidence type="ECO:0000256" key="1">
    <source>
        <dbReference type="ARBA" id="ARBA00010617"/>
    </source>
</evidence>
<comment type="similarity">
    <text evidence="1 2">Belongs to the cytochrome P450 family.</text>
</comment>
<dbReference type="SUPFAM" id="SSF48264">
    <property type="entry name" value="Cytochrome P450"/>
    <property type="match status" value="1"/>
</dbReference>
<name>A0ABS2TLZ1_9ACTN</name>
<keyword evidence="2" id="KW-0560">Oxidoreductase</keyword>
<evidence type="ECO:0000256" key="3">
    <source>
        <dbReference type="SAM" id="MobiDB-lite"/>
    </source>
</evidence>
<dbReference type="InterPro" id="IPR002397">
    <property type="entry name" value="Cyt_P450_B"/>
</dbReference>
<reference evidence="4 5" key="1">
    <citation type="submission" date="2021-01" db="EMBL/GenBank/DDBJ databases">
        <title>Streptomyces acididurans sp. nov., isolated from a peat swamp forest soil.</title>
        <authorList>
            <person name="Chantavorakit T."/>
            <person name="Duangmal K."/>
        </authorList>
    </citation>
    <scope>NUCLEOTIDE SEQUENCE [LARGE SCALE GENOMIC DNA]</scope>
    <source>
        <strain evidence="4 5">KK5PA1</strain>
    </source>
</reference>
<dbReference type="PRINTS" id="PR00359">
    <property type="entry name" value="BP450"/>
</dbReference>
<dbReference type="PROSITE" id="PS00086">
    <property type="entry name" value="CYTOCHROME_P450"/>
    <property type="match status" value="1"/>
</dbReference>
<keyword evidence="2" id="KW-0479">Metal-binding</keyword>
<accession>A0ABS2TLZ1</accession>
<feature type="region of interest" description="Disordered" evidence="3">
    <location>
        <begin position="43"/>
        <end position="66"/>
    </location>
</feature>
<keyword evidence="2" id="KW-0408">Iron</keyword>
<evidence type="ECO:0000256" key="2">
    <source>
        <dbReference type="RuleBase" id="RU000461"/>
    </source>
</evidence>
<proteinExistence type="inferred from homology"/>
<dbReference type="Pfam" id="PF00067">
    <property type="entry name" value="p450"/>
    <property type="match status" value="1"/>
</dbReference>
<dbReference type="InterPro" id="IPR001128">
    <property type="entry name" value="Cyt_P450"/>
</dbReference>
<gene>
    <name evidence="4" type="ORF">ITX44_07360</name>
</gene>
<dbReference type="InterPro" id="IPR036396">
    <property type="entry name" value="Cyt_P450_sf"/>
</dbReference>
<protein>
    <submittedName>
        <fullName evidence="4">Cytochrome P450</fullName>
    </submittedName>
</protein>
<keyword evidence="2" id="KW-0349">Heme</keyword>
<comment type="caution">
    <text evidence="4">The sequence shown here is derived from an EMBL/GenBank/DDBJ whole genome shotgun (WGS) entry which is preliminary data.</text>
</comment>
<dbReference type="PANTHER" id="PTHR46696">
    <property type="entry name" value="P450, PUTATIVE (EUROFUNG)-RELATED"/>
    <property type="match status" value="1"/>
</dbReference>
<keyword evidence="2" id="KW-0503">Monooxygenase</keyword>
<organism evidence="4 5">
    <name type="scientific">Actinacidiphila acididurans</name>
    <dbReference type="NCBI Taxonomy" id="2784346"/>
    <lineage>
        <taxon>Bacteria</taxon>
        <taxon>Bacillati</taxon>
        <taxon>Actinomycetota</taxon>
        <taxon>Actinomycetes</taxon>
        <taxon>Kitasatosporales</taxon>
        <taxon>Streptomycetaceae</taxon>
        <taxon>Actinacidiphila</taxon>
    </lineage>
</organism>
<dbReference type="PANTHER" id="PTHR46696:SF1">
    <property type="entry name" value="CYTOCHROME P450 YJIB-RELATED"/>
    <property type="match status" value="1"/>
</dbReference>